<accession>A0ABP0U4E8</accession>
<proteinExistence type="predicted"/>
<dbReference type="EMBL" id="OZ019910">
    <property type="protein sequence ID" value="CAK9211672.1"/>
    <property type="molecule type" value="Genomic_DNA"/>
</dbReference>
<dbReference type="InterPro" id="IPR023393">
    <property type="entry name" value="START-like_dom_sf"/>
</dbReference>
<evidence type="ECO:0000313" key="2">
    <source>
        <dbReference type="Proteomes" id="UP001497512"/>
    </source>
</evidence>
<name>A0ABP0U4E8_9BRYO</name>
<evidence type="ECO:0008006" key="3">
    <source>
        <dbReference type="Google" id="ProtNLM"/>
    </source>
</evidence>
<dbReference type="Proteomes" id="UP001497512">
    <property type="component" value="Chromosome 18"/>
</dbReference>
<keyword evidence="2" id="KW-1185">Reference proteome</keyword>
<reference evidence="1" key="1">
    <citation type="submission" date="2024-02" db="EMBL/GenBank/DDBJ databases">
        <authorList>
            <consortium name="ELIXIR-Norway"/>
            <consortium name="Elixir Norway"/>
        </authorList>
    </citation>
    <scope>NUCLEOTIDE SEQUENCE</scope>
</reference>
<organism evidence="1 2">
    <name type="scientific">Sphagnum troendelagicum</name>
    <dbReference type="NCBI Taxonomy" id="128251"/>
    <lineage>
        <taxon>Eukaryota</taxon>
        <taxon>Viridiplantae</taxon>
        <taxon>Streptophyta</taxon>
        <taxon>Embryophyta</taxon>
        <taxon>Bryophyta</taxon>
        <taxon>Sphagnophytina</taxon>
        <taxon>Sphagnopsida</taxon>
        <taxon>Sphagnales</taxon>
        <taxon>Sphagnaceae</taxon>
        <taxon>Sphagnum</taxon>
    </lineage>
</organism>
<dbReference type="Gene3D" id="3.30.530.20">
    <property type="match status" value="1"/>
</dbReference>
<sequence length="115" mass="12517">MVQQHTLSHTVVLEVSADDIWEVSKQLDEILRALEPEYFTKSTFIEGIAGEPGSIRLIKPGSGDPRYPYLKTIKVVGPGAVEGTSDAVWTVTYIAAGNAGPPESHKQMYISKCAK</sequence>
<dbReference type="SUPFAM" id="SSF55961">
    <property type="entry name" value="Bet v1-like"/>
    <property type="match status" value="1"/>
</dbReference>
<evidence type="ECO:0000313" key="1">
    <source>
        <dbReference type="EMBL" id="CAK9211672.1"/>
    </source>
</evidence>
<protein>
    <recommendedName>
        <fullName evidence="3">Bet v I/Major latex protein domain-containing protein</fullName>
    </recommendedName>
</protein>
<gene>
    <name evidence="1" type="ORF">CSSPTR1EN2_LOCUS10902</name>
</gene>